<accession>A0A560BUX1</accession>
<reference evidence="1 2" key="1">
    <citation type="submission" date="2019-06" db="EMBL/GenBank/DDBJ databases">
        <title>Genomic Encyclopedia of Type Strains, Phase IV (KMG-V): Genome sequencing to study the core and pangenomes of soil and plant-associated prokaryotes.</title>
        <authorList>
            <person name="Whitman W."/>
        </authorList>
    </citation>
    <scope>NUCLEOTIDE SEQUENCE [LARGE SCALE GENOMIC DNA]</scope>
    <source>
        <strain evidence="1 2">BR 11650</strain>
    </source>
</reference>
<organism evidence="1 2">
    <name type="scientific">Azospirillum brasilense</name>
    <dbReference type="NCBI Taxonomy" id="192"/>
    <lineage>
        <taxon>Bacteria</taxon>
        <taxon>Pseudomonadati</taxon>
        <taxon>Pseudomonadota</taxon>
        <taxon>Alphaproteobacteria</taxon>
        <taxon>Rhodospirillales</taxon>
        <taxon>Azospirillaceae</taxon>
        <taxon>Azospirillum</taxon>
    </lineage>
</organism>
<name>A0A560BUX1_AZOBR</name>
<gene>
    <name evidence="1" type="ORF">FBZ83_11965</name>
</gene>
<dbReference type="RefSeq" id="WP_145690046.1">
    <property type="nucleotide sequence ID" value="NZ_VITH01000019.1"/>
</dbReference>
<comment type="caution">
    <text evidence="1">The sequence shown here is derived from an EMBL/GenBank/DDBJ whole genome shotgun (WGS) entry which is preliminary data.</text>
</comment>
<evidence type="ECO:0000313" key="2">
    <source>
        <dbReference type="Proteomes" id="UP000318529"/>
    </source>
</evidence>
<dbReference type="AlphaFoldDB" id="A0A560BUX1"/>
<dbReference type="Proteomes" id="UP000318529">
    <property type="component" value="Unassembled WGS sequence"/>
</dbReference>
<evidence type="ECO:0000313" key="1">
    <source>
        <dbReference type="EMBL" id="TWA76414.1"/>
    </source>
</evidence>
<protein>
    <submittedName>
        <fullName evidence="1">Uncharacterized protein</fullName>
    </submittedName>
</protein>
<dbReference type="EMBL" id="VITH01000019">
    <property type="protein sequence ID" value="TWA76414.1"/>
    <property type="molecule type" value="Genomic_DNA"/>
</dbReference>
<proteinExistence type="predicted"/>
<sequence length="238" mass="25234">MKFVHCPTIGTIEDHLFFNSPFISGVSLFRVRSEQISTFSATRAASHELDDADAAALLAGIADAATAELAAFRADLARRAEALKKLVADAQQLAELPADLTADRATVRAYIAEAEAIIAAPAPDVRAGENVARWGVRFEGNTAPTLAAVERFEGEIKKLAAVRDTAGKRRSELETALARMDSPEAAGRLASVRLQRDLTRRVPGLVTEFGDAQKAAAAALARMSTVAAALEGMLHGRA</sequence>